<reference evidence="1" key="1">
    <citation type="submission" date="2023-06" db="EMBL/GenBank/DDBJ databases">
        <title>Genome-scale phylogeny and comparative genomics of the fungal order Sordariales.</title>
        <authorList>
            <consortium name="Lawrence Berkeley National Laboratory"/>
            <person name="Hensen N."/>
            <person name="Bonometti L."/>
            <person name="Westerberg I."/>
            <person name="Brannstrom I.O."/>
            <person name="Guillou S."/>
            <person name="Cros-Aarteil S."/>
            <person name="Calhoun S."/>
            <person name="Haridas S."/>
            <person name="Kuo A."/>
            <person name="Mondo S."/>
            <person name="Pangilinan J."/>
            <person name="Riley R."/>
            <person name="Labutti K."/>
            <person name="Andreopoulos B."/>
            <person name="Lipzen A."/>
            <person name="Chen C."/>
            <person name="Yanf M."/>
            <person name="Daum C."/>
            <person name="Ng V."/>
            <person name="Clum A."/>
            <person name="Steindorff A."/>
            <person name="Ohm R."/>
            <person name="Martin F."/>
            <person name="Silar P."/>
            <person name="Natvig D."/>
            <person name="Lalanne C."/>
            <person name="Gautier V."/>
            <person name="Ament-Velasquez S.L."/>
            <person name="Kruys A."/>
            <person name="Hutchinson M.I."/>
            <person name="Powell A.J."/>
            <person name="Barry K."/>
            <person name="Miller A.N."/>
            <person name="Grigoriev I.V."/>
            <person name="Debuchy R."/>
            <person name="Gladieux P."/>
            <person name="Thoren M.H."/>
            <person name="Johannesson H."/>
        </authorList>
    </citation>
    <scope>NUCLEOTIDE SEQUENCE</scope>
    <source>
        <strain evidence="1">PSN4</strain>
    </source>
</reference>
<evidence type="ECO:0000313" key="1">
    <source>
        <dbReference type="EMBL" id="KAK1749873.1"/>
    </source>
</evidence>
<sequence>MGQPNGLLRIPRHILGLILDEFCHHHVHGLEEAFRSEPDEPGAWQLREQKRLSATESIPTLAILCRTSKTIAEHATWRLYHTIPASRMQKSWPLLARTLLSRPDLAALVKSTSLVDLFVPRGLPVFPPEVVAYWAAQFARLPSFEPGRFDFDKPLAVEDLANRDSENQAAVSASTMCSLLPSLETLEVTNNSFSESCPCFMLQKPGSLPALRSLQIAHWDTEFGFDITEVVGILDAAPRLKHLRMIQAGYGGLYDVDDDELDSNKAPSLCLKNILRLDMLCCTMTARELGRILRMCPNVHEVYYFCGGPCYGDEQFGPLEATSAVLRNGHNVEKVDIDLCNWEDMEEFEESDMRWGEAVLAARGIACRFR</sequence>
<name>A0AAJ0B1B6_9PEZI</name>
<comment type="caution">
    <text evidence="1">The sequence shown here is derived from an EMBL/GenBank/DDBJ whole genome shotgun (WGS) entry which is preliminary data.</text>
</comment>
<accession>A0AAJ0B1B6</accession>
<dbReference type="Gene3D" id="3.80.10.10">
    <property type="entry name" value="Ribonuclease Inhibitor"/>
    <property type="match status" value="1"/>
</dbReference>
<keyword evidence="2" id="KW-1185">Reference proteome</keyword>
<dbReference type="EMBL" id="MU839851">
    <property type="protein sequence ID" value="KAK1749873.1"/>
    <property type="molecule type" value="Genomic_DNA"/>
</dbReference>
<dbReference type="SUPFAM" id="SSF52047">
    <property type="entry name" value="RNI-like"/>
    <property type="match status" value="1"/>
</dbReference>
<dbReference type="InterPro" id="IPR032675">
    <property type="entry name" value="LRR_dom_sf"/>
</dbReference>
<evidence type="ECO:0000313" key="2">
    <source>
        <dbReference type="Proteomes" id="UP001239445"/>
    </source>
</evidence>
<organism evidence="1 2">
    <name type="scientific">Echria macrotheca</name>
    <dbReference type="NCBI Taxonomy" id="438768"/>
    <lineage>
        <taxon>Eukaryota</taxon>
        <taxon>Fungi</taxon>
        <taxon>Dikarya</taxon>
        <taxon>Ascomycota</taxon>
        <taxon>Pezizomycotina</taxon>
        <taxon>Sordariomycetes</taxon>
        <taxon>Sordariomycetidae</taxon>
        <taxon>Sordariales</taxon>
        <taxon>Schizotheciaceae</taxon>
        <taxon>Echria</taxon>
    </lineage>
</organism>
<protein>
    <recommendedName>
        <fullName evidence="3">F-box domain-containing protein</fullName>
    </recommendedName>
</protein>
<gene>
    <name evidence="1" type="ORF">QBC47DRAFT_395173</name>
</gene>
<dbReference type="AlphaFoldDB" id="A0AAJ0B1B6"/>
<dbReference type="Proteomes" id="UP001239445">
    <property type="component" value="Unassembled WGS sequence"/>
</dbReference>
<evidence type="ECO:0008006" key="3">
    <source>
        <dbReference type="Google" id="ProtNLM"/>
    </source>
</evidence>
<proteinExistence type="predicted"/>